<comment type="cofactor">
    <cofactor evidence="1">
        <name>FAD</name>
        <dbReference type="ChEBI" id="CHEBI:57692"/>
    </cofactor>
</comment>
<evidence type="ECO:0000256" key="1">
    <source>
        <dbReference type="ARBA" id="ARBA00001974"/>
    </source>
</evidence>
<evidence type="ECO:0000256" key="3">
    <source>
        <dbReference type="ARBA" id="ARBA00022827"/>
    </source>
</evidence>
<accession>A0A844GUX0</accession>
<proteinExistence type="predicted"/>
<name>A0A844GUX0_9CHRO</name>
<evidence type="ECO:0000313" key="6">
    <source>
        <dbReference type="EMBL" id="MTF40257.1"/>
    </source>
</evidence>
<dbReference type="InterPro" id="IPR023166">
    <property type="entry name" value="BaiN-like_dom_sf"/>
</dbReference>
<evidence type="ECO:0000256" key="2">
    <source>
        <dbReference type="ARBA" id="ARBA00022630"/>
    </source>
</evidence>
<feature type="domain" description="RsdA/BaiN/AoA(So)-like Rossmann fold-like" evidence="4">
    <location>
        <begin position="6"/>
        <end position="404"/>
    </location>
</feature>
<gene>
    <name evidence="6" type="ORF">GGC33_15160</name>
</gene>
<feature type="domain" description="RsdA/BaiN/AoA(So)-like insert" evidence="5">
    <location>
        <begin position="189"/>
        <end position="352"/>
    </location>
</feature>
<sequence>MIKKSQIVVIGGGAAGFFGAINCASVYPHVTLSILEAGKQPLTKVKISGGGRCNVTHHCFNPSELVNNYPRGGRELRGAFSRFQPQDTINWFEKRGVKLKTESDGRMFPITDNSQTVIDCLTDTATQLGIKIYTQTPVKDIDKSELGFNITLKSGEIIKAEKILIATGSNPNGYQWAKKLGHTIQTPIPSLFTFKIKDPRLADLAGITCDDVQLKLSLKKGKKLEQNGALLVTHWGISGPATLKLSAWGARILHDNKYNIPLIINWLPQRNYESVKEELINCKNTVAKQKVINYHGFDLPKRLWQSLVTYSLTNRDKTWAEITKKEIDKLTEELIRGVYQIQGKGVFKDEFVTCGGVSLKEIDFKTMMSKKCPDLYFAGEILDVDGVTGGFNFQNAWTTGWLAGLAMSANGERGI</sequence>
<dbReference type="InterPro" id="IPR057661">
    <property type="entry name" value="RsdA/BaiN/AoA(So)_Rossmann"/>
</dbReference>
<dbReference type="Pfam" id="PF22780">
    <property type="entry name" value="HI0933_like_1st"/>
    <property type="match status" value="1"/>
</dbReference>
<dbReference type="Gene3D" id="2.40.30.10">
    <property type="entry name" value="Translation factors"/>
    <property type="match status" value="1"/>
</dbReference>
<dbReference type="AlphaFoldDB" id="A0A844GUX0"/>
<reference evidence="6 7" key="1">
    <citation type="submission" date="2019-11" db="EMBL/GenBank/DDBJ databases">
        <title>Isolation of a new High Light Tolerant Cyanobacteria.</title>
        <authorList>
            <person name="Dobson Z."/>
            <person name="Vaughn N."/>
            <person name="Vaughn M."/>
            <person name="Fromme P."/>
            <person name="Mazor Y."/>
        </authorList>
    </citation>
    <scope>NUCLEOTIDE SEQUENCE [LARGE SCALE GENOMIC DNA]</scope>
    <source>
        <strain evidence="6 7">0216</strain>
    </source>
</reference>
<dbReference type="SUPFAM" id="SSF160996">
    <property type="entry name" value="HI0933 insert domain-like"/>
    <property type="match status" value="1"/>
</dbReference>
<dbReference type="Proteomes" id="UP000437131">
    <property type="component" value="Unassembled WGS sequence"/>
</dbReference>
<dbReference type="PRINTS" id="PR00368">
    <property type="entry name" value="FADPNR"/>
</dbReference>
<comment type="caution">
    <text evidence="6">The sequence shown here is derived from an EMBL/GenBank/DDBJ whole genome shotgun (WGS) entry which is preliminary data.</text>
</comment>
<evidence type="ECO:0000259" key="5">
    <source>
        <dbReference type="Pfam" id="PF22780"/>
    </source>
</evidence>
<keyword evidence="2" id="KW-0285">Flavoprotein</keyword>
<protein>
    <submittedName>
        <fullName evidence="6">Aminoacetone oxidase family FAD-binding enzyme</fullName>
    </submittedName>
</protein>
<dbReference type="PANTHER" id="PTHR42887">
    <property type="entry name" value="OS12G0638800 PROTEIN"/>
    <property type="match status" value="1"/>
</dbReference>
<dbReference type="SUPFAM" id="SSF51905">
    <property type="entry name" value="FAD/NAD(P)-binding domain"/>
    <property type="match status" value="1"/>
</dbReference>
<keyword evidence="3" id="KW-0274">FAD</keyword>
<dbReference type="RefSeq" id="WP_099435639.1">
    <property type="nucleotide sequence ID" value="NZ_WMIA01000024.1"/>
</dbReference>
<dbReference type="Gene3D" id="1.10.8.260">
    <property type="entry name" value="HI0933 insert domain-like"/>
    <property type="match status" value="1"/>
</dbReference>
<dbReference type="InterPro" id="IPR055178">
    <property type="entry name" value="RsdA/BaiN/AoA(So)-like_dom"/>
</dbReference>
<dbReference type="InterPro" id="IPR036188">
    <property type="entry name" value="FAD/NAD-bd_sf"/>
</dbReference>
<evidence type="ECO:0000313" key="7">
    <source>
        <dbReference type="Proteomes" id="UP000437131"/>
    </source>
</evidence>
<dbReference type="NCBIfam" id="TIGR00275">
    <property type="entry name" value="aminoacetone oxidase family FAD-binding enzyme"/>
    <property type="match status" value="1"/>
</dbReference>
<dbReference type="Gene3D" id="3.50.50.60">
    <property type="entry name" value="FAD/NAD(P)-binding domain"/>
    <property type="match status" value="1"/>
</dbReference>
<dbReference type="PANTHER" id="PTHR42887:SF2">
    <property type="entry name" value="OS12G0638800 PROTEIN"/>
    <property type="match status" value="1"/>
</dbReference>
<dbReference type="PRINTS" id="PR00411">
    <property type="entry name" value="PNDRDTASEI"/>
</dbReference>
<dbReference type="Pfam" id="PF03486">
    <property type="entry name" value="HI0933_like"/>
    <property type="match status" value="1"/>
</dbReference>
<dbReference type="EMBL" id="WMIA01000024">
    <property type="protein sequence ID" value="MTF40257.1"/>
    <property type="molecule type" value="Genomic_DNA"/>
</dbReference>
<organism evidence="6 7">
    <name type="scientific">Cyanobacterium aponinum 0216</name>
    <dbReference type="NCBI Taxonomy" id="2676140"/>
    <lineage>
        <taxon>Bacteria</taxon>
        <taxon>Bacillati</taxon>
        <taxon>Cyanobacteriota</taxon>
        <taxon>Cyanophyceae</taxon>
        <taxon>Oscillatoriophycideae</taxon>
        <taxon>Chroococcales</taxon>
        <taxon>Geminocystaceae</taxon>
        <taxon>Cyanobacterium</taxon>
    </lineage>
</organism>
<evidence type="ECO:0000259" key="4">
    <source>
        <dbReference type="Pfam" id="PF03486"/>
    </source>
</evidence>
<dbReference type="InterPro" id="IPR004792">
    <property type="entry name" value="BaiN-like"/>
</dbReference>